<evidence type="ECO:0000256" key="5">
    <source>
        <dbReference type="ARBA" id="ARBA00023002"/>
    </source>
</evidence>
<evidence type="ECO:0000256" key="6">
    <source>
        <dbReference type="ARBA" id="ARBA00023004"/>
    </source>
</evidence>
<evidence type="ECO:0000256" key="2">
    <source>
        <dbReference type="ARBA" id="ARBA00005896"/>
    </source>
</evidence>
<name>K2RG93_MACPH</name>
<dbReference type="eggNOG" id="ENOG502QS4K">
    <property type="taxonomic scope" value="Eukaryota"/>
</dbReference>
<dbReference type="HOGENOM" id="CLU_036005_1_0_1"/>
<comment type="cofactor">
    <cofactor evidence="1">
        <name>Fe(2+)</name>
        <dbReference type="ChEBI" id="CHEBI:29033"/>
    </cofactor>
</comment>
<organism evidence="8 9">
    <name type="scientific">Macrophomina phaseolina (strain MS6)</name>
    <name type="common">Charcoal rot fungus</name>
    <dbReference type="NCBI Taxonomy" id="1126212"/>
    <lineage>
        <taxon>Eukaryota</taxon>
        <taxon>Fungi</taxon>
        <taxon>Dikarya</taxon>
        <taxon>Ascomycota</taxon>
        <taxon>Pezizomycotina</taxon>
        <taxon>Dothideomycetes</taxon>
        <taxon>Dothideomycetes incertae sedis</taxon>
        <taxon>Botryosphaeriales</taxon>
        <taxon>Botryosphaeriaceae</taxon>
        <taxon>Macrophomina</taxon>
    </lineage>
</organism>
<dbReference type="PANTHER" id="PTHR30468">
    <property type="entry name" value="ALPHA-KETOGLUTARATE-DEPENDENT SULFONATE DIOXYGENASE"/>
    <property type="match status" value="1"/>
</dbReference>
<dbReference type="VEuPathDB" id="FungiDB:MPH_09232"/>
<dbReference type="STRING" id="1126212.K2RG93"/>
<dbReference type="InterPro" id="IPR051323">
    <property type="entry name" value="AtsK-like"/>
</dbReference>
<keyword evidence="3" id="KW-0479">Metal-binding</keyword>
<gene>
    <name evidence="8" type="ORF">MPH_09232</name>
</gene>
<dbReference type="PANTHER" id="PTHR30468:SF10">
    <property type="entry name" value="TAUD_TFDA-LIKE DOMAIN-CONTAINING PROTEIN"/>
    <property type="match status" value="1"/>
</dbReference>
<evidence type="ECO:0000256" key="4">
    <source>
        <dbReference type="ARBA" id="ARBA00022964"/>
    </source>
</evidence>
<evidence type="ECO:0000256" key="1">
    <source>
        <dbReference type="ARBA" id="ARBA00001954"/>
    </source>
</evidence>
<reference evidence="8 9" key="1">
    <citation type="journal article" date="2012" name="BMC Genomics">
        <title>Tools to kill: Genome of one of the most destructive plant pathogenic fungi Macrophomina phaseolina.</title>
        <authorList>
            <person name="Islam M.S."/>
            <person name="Haque M.S."/>
            <person name="Islam M.M."/>
            <person name="Emdad E.M."/>
            <person name="Halim A."/>
            <person name="Hossen Q.M.M."/>
            <person name="Hossain M.Z."/>
            <person name="Ahmed B."/>
            <person name="Rahim S."/>
            <person name="Rahman M.S."/>
            <person name="Alam M.M."/>
            <person name="Hou S."/>
            <person name="Wan X."/>
            <person name="Saito J.A."/>
            <person name="Alam M."/>
        </authorList>
    </citation>
    <scope>NUCLEOTIDE SEQUENCE [LARGE SCALE GENOMIC DNA]</scope>
    <source>
        <strain evidence="8 9">MS6</strain>
    </source>
</reference>
<dbReference type="Gene3D" id="3.60.130.10">
    <property type="entry name" value="Clavaminate synthase-like"/>
    <property type="match status" value="1"/>
</dbReference>
<sequence>MALNGIPQTTCGLEEHEYFDTTPAIGREFPKAQLADWIKSPMADSLLRDLAITVSTRGVVFFRRQDGLTPDMQKFLVHRMGELTGKPTGHGLHIHPVMNSSRELGGNDDEISAISSEQNEALYHLSSRNKKQSNKAQWHTDITFEQCPADYTSLKLTALPTTGGDTLWASGYEVYDRISPKLRSFLETLSFTAAAPAVFKQSAEKGGWELHPGPRGAPENVGTSLTAAHPVVRTHPVTGYNSIFAIGPHVKKINELSDIESQQMLDFFLRIVTDNSELQVRHRWQNENDIAIWDNRCVYHAATFDYAGKGRRAGIRTVGIGEKPCFDPAGRSRTECLVEAGVLE</sequence>
<dbReference type="OrthoDB" id="10257314at2759"/>
<proteinExistence type="inferred from homology"/>
<keyword evidence="4 8" id="KW-0223">Dioxygenase</keyword>
<dbReference type="InterPro" id="IPR003819">
    <property type="entry name" value="TauD/TfdA-like"/>
</dbReference>
<comment type="caution">
    <text evidence="8">The sequence shown here is derived from an EMBL/GenBank/DDBJ whole genome shotgun (WGS) entry which is preliminary data.</text>
</comment>
<feature type="domain" description="TauD/TfdA-like" evidence="7">
    <location>
        <begin position="19"/>
        <end position="312"/>
    </location>
</feature>
<dbReference type="GO" id="GO:0005737">
    <property type="term" value="C:cytoplasm"/>
    <property type="evidence" value="ECO:0007669"/>
    <property type="project" value="TreeGrafter"/>
</dbReference>
<comment type="similarity">
    <text evidence="2">Belongs to the TfdA dioxygenase family.</text>
</comment>
<keyword evidence="5" id="KW-0560">Oxidoreductase</keyword>
<dbReference type="GO" id="GO:0046872">
    <property type="term" value="F:metal ion binding"/>
    <property type="evidence" value="ECO:0007669"/>
    <property type="project" value="UniProtKB-KW"/>
</dbReference>
<keyword evidence="6" id="KW-0408">Iron</keyword>
<dbReference type="GO" id="GO:0016706">
    <property type="term" value="F:2-oxoglutarate-dependent dioxygenase activity"/>
    <property type="evidence" value="ECO:0007669"/>
    <property type="project" value="TreeGrafter"/>
</dbReference>
<evidence type="ECO:0000256" key="3">
    <source>
        <dbReference type="ARBA" id="ARBA00022723"/>
    </source>
</evidence>
<evidence type="ECO:0000313" key="8">
    <source>
        <dbReference type="EMBL" id="EKG13623.1"/>
    </source>
</evidence>
<dbReference type="InParanoid" id="K2RG93"/>
<evidence type="ECO:0000313" key="9">
    <source>
        <dbReference type="Proteomes" id="UP000007129"/>
    </source>
</evidence>
<protein>
    <submittedName>
        <fullName evidence="8">Taurine catabolism dioxygenase TauD/TfdA</fullName>
    </submittedName>
</protein>
<dbReference type="AlphaFoldDB" id="K2RG93"/>
<dbReference type="EMBL" id="AHHD01000391">
    <property type="protein sequence ID" value="EKG13623.1"/>
    <property type="molecule type" value="Genomic_DNA"/>
</dbReference>
<dbReference type="Proteomes" id="UP000007129">
    <property type="component" value="Unassembled WGS sequence"/>
</dbReference>
<accession>K2RG93</accession>
<dbReference type="Pfam" id="PF02668">
    <property type="entry name" value="TauD"/>
    <property type="match status" value="1"/>
</dbReference>
<dbReference type="InterPro" id="IPR042098">
    <property type="entry name" value="TauD-like_sf"/>
</dbReference>
<evidence type="ECO:0000259" key="7">
    <source>
        <dbReference type="Pfam" id="PF02668"/>
    </source>
</evidence>
<dbReference type="SUPFAM" id="SSF51197">
    <property type="entry name" value="Clavaminate synthase-like"/>
    <property type="match status" value="1"/>
</dbReference>